<dbReference type="GO" id="GO:0016651">
    <property type="term" value="F:oxidoreductase activity, acting on NAD(P)H"/>
    <property type="evidence" value="ECO:0007669"/>
    <property type="project" value="InterPro"/>
</dbReference>
<sequence>MSLKPYRLLIVGAGLTASVTSALIKQHLPRESVEVHIWEKSRGIGGRMNTTRSPDGQASVDLGAQYITKSSQYAEKHKKFFDDLTQAGVLKPFPGKIEGASIDNESENFMAPNGINSVVKHFLNSSDAKIKLNTFCQEINLCHNEASEATSNNIWTATAKDGTTEHFHGMILTIPVPQILQLAGTFQDHLKNYHSSLEQVEYSSRYALALYFPKDTQVNTPWTAKYVNDHPCIRFVSVDSVKRGTDPLTSSPSMLVHTSVPFGLAHLDSDIEEIEKIIYGHFLGLFPSLPRPTSTRCIRWRYSQVYKSFPGQPGAVVVSSEPLLVLAGDGFVHSNFSGCVESANSVLGKLQEHLRI</sequence>
<dbReference type="PANTHER" id="PTHR23357:SF1">
    <property type="entry name" value="RENALASE"/>
    <property type="match status" value="1"/>
</dbReference>
<keyword evidence="2" id="KW-1185">Reference proteome</keyword>
<proteinExistence type="predicted"/>
<protein>
    <submittedName>
        <fullName evidence="1">Renalase isoform X2</fullName>
    </submittedName>
</protein>
<dbReference type="AlphaFoldDB" id="A0A7D9HF40"/>
<evidence type="ECO:0000313" key="1">
    <source>
        <dbReference type="EMBL" id="CAB3981062.1"/>
    </source>
</evidence>
<evidence type="ECO:0000313" key="2">
    <source>
        <dbReference type="Proteomes" id="UP001152795"/>
    </source>
</evidence>
<dbReference type="InterPro" id="IPR040174">
    <property type="entry name" value="RNLS"/>
</dbReference>
<dbReference type="PANTHER" id="PTHR23357">
    <property type="entry name" value="RENALASE"/>
    <property type="match status" value="1"/>
</dbReference>
<dbReference type="InterPro" id="IPR036188">
    <property type="entry name" value="FAD/NAD-bd_sf"/>
</dbReference>
<dbReference type="InterPro" id="IPR002937">
    <property type="entry name" value="Amino_oxidase"/>
</dbReference>
<dbReference type="GO" id="GO:0005576">
    <property type="term" value="C:extracellular region"/>
    <property type="evidence" value="ECO:0007669"/>
    <property type="project" value="TreeGrafter"/>
</dbReference>
<dbReference type="Pfam" id="PF01593">
    <property type="entry name" value="Amino_oxidase"/>
    <property type="match status" value="1"/>
</dbReference>
<name>A0A7D9HF40_PARCT</name>
<gene>
    <name evidence="1" type="ORF">PACLA_8A045064</name>
</gene>
<dbReference type="Pfam" id="PF13450">
    <property type="entry name" value="NAD_binding_8"/>
    <property type="match status" value="1"/>
</dbReference>
<dbReference type="SUPFAM" id="SSF51905">
    <property type="entry name" value="FAD/NAD(P)-binding domain"/>
    <property type="match status" value="1"/>
</dbReference>
<dbReference type="Proteomes" id="UP001152795">
    <property type="component" value="Unassembled WGS sequence"/>
</dbReference>
<dbReference type="EMBL" id="CACRXK020000348">
    <property type="protein sequence ID" value="CAB3981062.1"/>
    <property type="molecule type" value="Genomic_DNA"/>
</dbReference>
<dbReference type="Gene3D" id="3.90.660.10">
    <property type="match status" value="1"/>
</dbReference>
<comment type="caution">
    <text evidence="1">The sequence shown here is derived from an EMBL/GenBank/DDBJ whole genome shotgun (WGS) entry which is preliminary data.</text>
</comment>
<dbReference type="OrthoDB" id="2161133at2759"/>
<organism evidence="1 2">
    <name type="scientific">Paramuricea clavata</name>
    <name type="common">Red gorgonian</name>
    <name type="synonym">Violescent sea-whip</name>
    <dbReference type="NCBI Taxonomy" id="317549"/>
    <lineage>
        <taxon>Eukaryota</taxon>
        <taxon>Metazoa</taxon>
        <taxon>Cnidaria</taxon>
        <taxon>Anthozoa</taxon>
        <taxon>Octocorallia</taxon>
        <taxon>Malacalcyonacea</taxon>
        <taxon>Plexauridae</taxon>
        <taxon>Paramuricea</taxon>
    </lineage>
</organism>
<dbReference type="Gene3D" id="3.50.50.60">
    <property type="entry name" value="FAD/NAD(P)-binding domain"/>
    <property type="match status" value="1"/>
</dbReference>
<accession>A0A7D9HF40</accession>
<reference evidence="1" key="1">
    <citation type="submission" date="2020-04" db="EMBL/GenBank/DDBJ databases">
        <authorList>
            <person name="Alioto T."/>
            <person name="Alioto T."/>
            <person name="Gomez Garrido J."/>
        </authorList>
    </citation>
    <scope>NUCLEOTIDE SEQUENCE</scope>
    <source>
        <strain evidence="1">A484AB</strain>
    </source>
</reference>